<organism evidence="9 10">
    <name type="scientific">Pontixanthobacter rizhaonensis</name>
    <dbReference type="NCBI Taxonomy" id="2730337"/>
    <lineage>
        <taxon>Bacteria</taxon>
        <taxon>Pseudomonadati</taxon>
        <taxon>Pseudomonadota</taxon>
        <taxon>Alphaproteobacteria</taxon>
        <taxon>Sphingomonadales</taxon>
        <taxon>Erythrobacteraceae</taxon>
        <taxon>Pontixanthobacter</taxon>
    </lineage>
</organism>
<comment type="subcellular location">
    <subcellularLocation>
        <location evidence="1">Cell membrane</location>
        <topology evidence="1">Single-pass type II membrane protein</topology>
    </subcellularLocation>
</comment>
<dbReference type="AlphaFoldDB" id="A0A848QPL1"/>
<dbReference type="EMBL" id="JABCRE010000002">
    <property type="protein sequence ID" value="NMW31476.1"/>
    <property type="molecule type" value="Genomic_DNA"/>
</dbReference>
<comment type="caution">
    <text evidence="9">The sequence shown here is derived from an EMBL/GenBank/DDBJ whole genome shotgun (WGS) entry which is preliminary data.</text>
</comment>
<keyword evidence="2" id="KW-1003">Cell membrane</keyword>
<name>A0A848QPL1_9SPHN</name>
<evidence type="ECO:0000256" key="2">
    <source>
        <dbReference type="ARBA" id="ARBA00022475"/>
    </source>
</evidence>
<dbReference type="InterPro" id="IPR052029">
    <property type="entry name" value="PpiD_chaperone"/>
</dbReference>
<proteinExistence type="inferred from homology"/>
<keyword evidence="10" id="KW-1185">Reference proteome</keyword>
<evidence type="ECO:0000259" key="8">
    <source>
        <dbReference type="Pfam" id="PF13145"/>
    </source>
</evidence>
<dbReference type="RefSeq" id="WP_170010989.1">
    <property type="nucleotide sequence ID" value="NZ_JABCRE010000002.1"/>
</dbReference>
<sequence>MIQTFRRFFQSKIGIFVTLAFLGVIAFAFASSDVANTGTFGGVAGGDRVAVVGDEKISAIELSQAATSAIDGLRRENPTISMPSFIEQGGLDQVLEQLIERAAIGGFAEKYGLRAGDNLVNSQIMTIPAFRGPDGNFDDDVYRQALSQQRLTDAQVRDDLGKGLLAQQILIPAAFGAGTPDKFAQQYASLLKERRQGSIGVIPSAAFVPEGDPTDKQLSAFYEETRGDYIRPERRTIRYIAFGDDAISDNIDPTDEEIAARYEADRDKYAPSESRTITQLIVPTPEAAAAIQKRVQSGTGLEAAAREAGLQTAKIGPITKAELTAQTSAAVANSVFAAARGTIAVPAASGLGSHVARIDGIERQPGKNLEQAKGEITTLLREEKRRRALGDLAASVEEQVEEGVSLSEVAEQLDLEITTTKPITGAGMVYGNAEERVADIVGPALQTAFQMEESEPQLAEVVPGQTFLVFETTDITESAAAPLTEIKDRVEVAWRLSEGSKAAKEAADRILKAVADGSSISAAMSAESVPLPQADTVNLTREQLAAQGRQVPPPLALMFSMAEGTVKKLEAPRDGGWFVVNLTDIDAGTIAKDDPIFAQTKAELSQTIGREYGEQLRAAISAELGVERNETAIEAVSKQLTGEN</sequence>
<evidence type="ECO:0000256" key="4">
    <source>
        <dbReference type="ARBA" id="ARBA00022989"/>
    </source>
</evidence>
<accession>A0A848QPL1</accession>
<dbReference type="GO" id="GO:0005886">
    <property type="term" value="C:plasma membrane"/>
    <property type="evidence" value="ECO:0007669"/>
    <property type="project" value="UniProtKB-SubCell"/>
</dbReference>
<keyword evidence="9" id="KW-0413">Isomerase</keyword>
<keyword evidence="4" id="KW-1133">Transmembrane helix</keyword>
<evidence type="ECO:0000313" key="9">
    <source>
        <dbReference type="EMBL" id="NMW31476.1"/>
    </source>
</evidence>
<dbReference type="Pfam" id="PF13145">
    <property type="entry name" value="Rotamase_2"/>
    <property type="match status" value="1"/>
</dbReference>
<reference evidence="9 10" key="1">
    <citation type="submission" date="2020-04" db="EMBL/GenBank/DDBJ databases">
        <authorList>
            <person name="Liu A."/>
        </authorList>
    </citation>
    <scope>NUCLEOTIDE SEQUENCE [LARGE SCALE GENOMIC DNA]</scope>
    <source>
        <strain evidence="9 10">RZ02</strain>
    </source>
</reference>
<gene>
    <name evidence="9" type="ORF">HKD42_05340</name>
</gene>
<dbReference type="Proteomes" id="UP000561181">
    <property type="component" value="Unassembled WGS sequence"/>
</dbReference>
<evidence type="ECO:0000256" key="1">
    <source>
        <dbReference type="ARBA" id="ARBA00004401"/>
    </source>
</evidence>
<dbReference type="Gene3D" id="1.10.4030.10">
    <property type="entry name" value="Porin chaperone SurA, peptide-binding domain"/>
    <property type="match status" value="1"/>
</dbReference>
<dbReference type="InterPro" id="IPR027304">
    <property type="entry name" value="Trigger_fact/SurA_dom_sf"/>
</dbReference>
<keyword evidence="3" id="KW-0812">Transmembrane</keyword>
<dbReference type="SUPFAM" id="SSF109998">
    <property type="entry name" value="Triger factor/SurA peptide-binding domain-like"/>
    <property type="match status" value="1"/>
</dbReference>
<keyword evidence="6" id="KW-0143">Chaperone</keyword>
<dbReference type="Pfam" id="PF13624">
    <property type="entry name" value="SurA_N_3"/>
    <property type="match status" value="1"/>
</dbReference>
<dbReference type="GO" id="GO:0003755">
    <property type="term" value="F:peptidyl-prolyl cis-trans isomerase activity"/>
    <property type="evidence" value="ECO:0007669"/>
    <property type="project" value="InterPro"/>
</dbReference>
<dbReference type="InterPro" id="IPR000297">
    <property type="entry name" value="PPIase_PpiC"/>
</dbReference>
<feature type="domain" description="PpiC" evidence="8">
    <location>
        <begin position="253"/>
        <end position="373"/>
    </location>
</feature>
<comment type="similarity">
    <text evidence="7">Belongs to the PpiD chaperone family.</text>
</comment>
<dbReference type="PANTHER" id="PTHR47529:SF1">
    <property type="entry name" value="PERIPLASMIC CHAPERONE PPID"/>
    <property type="match status" value="1"/>
</dbReference>
<dbReference type="PANTHER" id="PTHR47529">
    <property type="entry name" value="PEPTIDYL-PROLYL CIS-TRANS ISOMERASE D"/>
    <property type="match status" value="1"/>
</dbReference>
<evidence type="ECO:0000256" key="7">
    <source>
        <dbReference type="ARBA" id="ARBA00038408"/>
    </source>
</evidence>
<evidence type="ECO:0000256" key="5">
    <source>
        <dbReference type="ARBA" id="ARBA00023136"/>
    </source>
</evidence>
<protein>
    <submittedName>
        <fullName evidence="9">Peptidylprolyl isomerase</fullName>
    </submittedName>
</protein>
<keyword evidence="5" id="KW-0472">Membrane</keyword>
<evidence type="ECO:0000256" key="3">
    <source>
        <dbReference type="ARBA" id="ARBA00022692"/>
    </source>
</evidence>
<evidence type="ECO:0000256" key="6">
    <source>
        <dbReference type="ARBA" id="ARBA00023186"/>
    </source>
</evidence>
<evidence type="ECO:0000313" key="10">
    <source>
        <dbReference type="Proteomes" id="UP000561181"/>
    </source>
</evidence>